<evidence type="ECO:0000313" key="2">
    <source>
        <dbReference type="EMBL" id="PGH59292.1"/>
    </source>
</evidence>
<gene>
    <name evidence="2" type="ORF">CRT60_01280</name>
</gene>
<protein>
    <submittedName>
        <fullName evidence="2">Phage tail protein</fullName>
    </submittedName>
</protein>
<dbReference type="InterPro" id="IPR011083">
    <property type="entry name" value="Phage_tail_collar_dom"/>
</dbReference>
<feature type="domain" description="Phage tail collar" evidence="1">
    <location>
        <begin position="6"/>
        <end position="61"/>
    </location>
</feature>
<dbReference type="AlphaFoldDB" id="A0A2B8BPE0"/>
<comment type="caution">
    <text evidence="2">The sequence shown here is derived from an EMBL/GenBank/DDBJ whole genome shotgun (WGS) entry which is preliminary data.</text>
</comment>
<keyword evidence="3" id="KW-1185">Reference proteome</keyword>
<dbReference type="RefSeq" id="WP_098734643.1">
    <property type="nucleotide sequence ID" value="NZ_PDKW01000036.1"/>
</dbReference>
<dbReference type="Gene3D" id="3.90.1340.10">
    <property type="entry name" value="Phage tail collar domain"/>
    <property type="match status" value="1"/>
</dbReference>
<evidence type="ECO:0000259" key="1">
    <source>
        <dbReference type="Pfam" id="PF07484"/>
    </source>
</evidence>
<dbReference type="Pfam" id="PF07484">
    <property type="entry name" value="Collar"/>
    <property type="match status" value="1"/>
</dbReference>
<name>A0A2B8BPE0_9PROT</name>
<proteinExistence type="predicted"/>
<dbReference type="OrthoDB" id="9810174at2"/>
<accession>A0A2B8BPE0</accession>
<reference evidence="3" key="1">
    <citation type="submission" date="2017-10" db="EMBL/GenBank/DDBJ databases">
        <authorList>
            <person name="Kravchenko I.K."/>
            <person name="Grouzdev D.S."/>
        </authorList>
    </citation>
    <scope>NUCLEOTIDE SEQUENCE [LARGE SCALE GENOMIC DNA]</scope>
    <source>
        <strain evidence="3">B2</strain>
    </source>
</reference>
<evidence type="ECO:0000313" key="3">
    <source>
        <dbReference type="Proteomes" id="UP000225379"/>
    </source>
</evidence>
<dbReference type="EMBL" id="PDKW01000036">
    <property type="protein sequence ID" value="PGH59292.1"/>
    <property type="molecule type" value="Genomic_DNA"/>
</dbReference>
<dbReference type="InterPro" id="IPR037053">
    <property type="entry name" value="Phage_tail_collar_dom_sf"/>
</dbReference>
<organism evidence="2 3">
    <name type="scientific">Azospirillum palustre</name>
    <dbReference type="NCBI Taxonomy" id="2044885"/>
    <lineage>
        <taxon>Bacteria</taxon>
        <taxon>Pseudomonadati</taxon>
        <taxon>Pseudomonadota</taxon>
        <taxon>Alphaproteobacteria</taxon>
        <taxon>Rhodospirillales</taxon>
        <taxon>Azospirillaceae</taxon>
        <taxon>Azospirillum</taxon>
    </lineage>
</organism>
<dbReference type="SUPFAM" id="SSF88874">
    <property type="entry name" value="Receptor-binding domain of short tail fibre protein gp12"/>
    <property type="match status" value="1"/>
</dbReference>
<dbReference type="Proteomes" id="UP000225379">
    <property type="component" value="Unassembled WGS sequence"/>
</dbReference>
<sequence length="223" mass="22321">MDAYLGLIFPFAGTFAPQGTVQCWGQELPVSQNQALYAIISTLYGGTGNPNFKVPDLRGRVLMGSGVSPYLNATVNVASSGGTAASTLNLTNLPLHTHAASFTPGGGSSSSTINANVTIPISTAQANLPTPGAGTNYLGGVKVSDAGTFTDWQTEGPYTATAPGAGANLIGTATGTVTVTGGGGAVTVSPGGGQATPAAFTNLQPYLAVTMYIVTMGIFPTRD</sequence>